<comment type="caution">
    <text evidence="5">The sequence shown here is derived from an EMBL/GenBank/DDBJ whole genome shotgun (WGS) entry which is preliminary data.</text>
</comment>
<dbReference type="SMART" id="SM00248">
    <property type="entry name" value="ANK"/>
    <property type="match status" value="5"/>
</dbReference>
<comment type="similarity">
    <text evidence="3">Belongs to the TANC family.</text>
</comment>
<keyword evidence="6" id="KW-1185">Reference proteome</keyword>
<dbReference type="InterPro" id="IPR036770">
    <property type="entry name" value="Ankyrin_rpt-contain_sf"/>
</dbReference>
<dbReference type="OrthoDB" id="5958958at2759"/>
<dbReference type="InterPro" id="IPR011990">
    <property type="entry name" value="TPR-like_helical_dom_sf"/>
</dbReference>
<dbReference type="Pfam" id="PF00023">
    <property type="entry name" value="Ank"/>
    <property type="match status" value="1"/>
</dbReference>
<dbReference type="PANTHER" id="PTHR24166">
    <property type="entry name" value="ROLLING PEBBLES, ISOFORM B"/>
    <property type="match status" value="1"/>
</dbReference>
<evidence type="ECO:0000256" key="2">
    <source>
        <dbReference type="ARBA" id="ARBA00023043"/>
    </source>
</evidence>
<dbReference type="AlphaFoldDB" id="A0A482XDU8"/>
<accession>A0A482XDU8</accession>
<dbReference type="Pfam" id="PF12796">
    <property type="entry name" value="Ank_2"/>
    <property type="match status" value="1"/>
</dbReference>
<evidence type="ECO:0000256" key="4">
    <source>
        <dbReference type="PROSITE-ProRule" id="PRU00023"/>
    </source>
</evidence>
<dbReference type="Gene3D" id="1.25.40.10">
    <property type="entry name" value="Tetratricopeptide repeat domain"/>
    <property type="match status" value="1"/>
</dbReference>
<dbReference type="PROSITE" id="PS50088">
    <property type="entry name" value="ANK_REPEAT"/>
    <property type="match status" value="3"/>
</dbReference>
<evidence type="ECO:0000313" key="5">
    <source>
        <dbReference type="EMBL" id="RZF43710.1"/>
    </source>
</evidence>
<dbReference type="InParanoid" id="A0A482XDU8"/>
<protein>
    <submittedName>
        <fullName evidence="5">Uncharacterized protein</fullName>
    </submittedName>
</protein>
<dbReference type="PANTHER" id="PTHR24166:SF55">
    <property type="entry name" value="ROLLING PEBBLES, ISOFORM B"/>
    <property type="match status" value="1"/>
</dbReference>
<gene>
    <name evidence="5" type="ORF">LSTR_LSTR015249</name>
</gene>
<evidence type="ECO:0000256" key="3">
    <source>
        <dbReference type="ARBA" id="ARBA00038259"/>
    </source>
</evidence>
<dbReference type="PROSITE" id="PS50297">
    <property type="entry name" value="ANK_REP_REGION"/>
    <property type="match status" value="2"/>
</dbReference>
<feature type="repeat" description="ANK" evidence="4">
    <location>
        <begin position="102"/>
        <end position="134"/>
    </location>
</feature>
<dbReference type="SMR" id="A0A482XDU8"/>
<name>A0A482XDU8_LAOST</name>
<evidence type="ECO:0000256" key="1">
    <source>
        <dbReference type="ARBA" id="ARBA00022737"/>
    </source>
</evidence>
<sequence length="360" mass="39480">MAEVRVDGHDTLTGETALTVAAGNGCHVVVTALIARGANPSVANRKDMCALLLAVREGHWAVTERLLQQNAAGGLDQTDAQGRTALMIAAAEGSELSRQDEDGMTALGWACVRGRTQATQVLLDRGAEINQADNTGRIPLDLAAVQGNPALVQLLLERGAMLEHVDVSGLRPLDRAIACRNVPVVQSFLRRGAKLGPTTWTMANGKTDIILVLLNKLLEDGNVLYRKSRLKEAAHRYHYALNKFPPAETLDSTFQQLRINFLLNYSRCKRKMNEPEEAIELATQVLKQKPNSFEAFYARAKARIDMRLHEEALCDVQEALLLVPVNQGDVRRVLLNLRDEVRAGTMTASLDTLCQTETSL</sequence>
<dbReference type="Proteomes" id="UP000291343">
    <property type="component" value="Unassembled WGS sequence"/>
</dbReference>
<organism evidence="5 6">
    <name type="scientific">Laodelphax striatellus</name>
    <name type="common">Small brown planthopper</name>
    <name type="synonym">Delphax striatella</name>
    <dbReference type="NCBI Taxonomy" id="195883"/>
    <lineage>
        <taxon>Eukaryota</taxon>
        <taxon>Metazoa</taxon>
        <taxon>Ecdysozoa</taxon>
        <taxon>Arthropoda</taxon>
        <taxon>Hexapoda</taxon>
        <taxon>Insecta</taxon>
        <taxon>Pterygota</taxon>
        <taxon>Neoptera</taxon>
        <taxon>Paraneoptera</taxon>
        <taxon>Hemiptera</taxon>
        <taxon>Auchenorrhyncha</taxon>
        <taxon>Fulgoroidea</taxon>
        <taxon>Delphacidae</taxon>
        <taxon>Criomorphinae</taxon>
        <taxon>Laodelphax</taxon>
    </lineage>
</organism>
<keyword evidence="2 4" id="KW-0040">ANK repeat</keyword>
<dbReference type="SUPFAM" id="SSF48403">
    <property type="entry name" value="Ankyrin repeat"/>
    <property type="match status" value="1"/>
</dbReference>
<dbReference type="SUPFAM" id="SSF48452">
    <property type="entry name" value="TPR-like"/>
    <property type="match status" value="1"/>
</dbReference>
<reference evidence="5 6" key="1">
    <citation type="journal article" date="2017" name="Gigascience">
        <title>Genome sequence of the small brown planthopper, Laodelphax striatellus.</title>
        <authorList>
            <person name="Zhu J."/>
            <person name="Jiang F."/>
            <person name="Wang X."/>
            <person name="Yang P."/>
            <person name="Bao Y."/>
            <person name="Zhao W."/>
            <person name="Wang W."/>
            <person name="Lu H."/>
            <person name="Wang Q."/>
            <person name="Cui N."/>
            <person name="Li J."/>
            <person name="Chen X."/>
            <person name="Luo L."/>
            <person name="Yu J."/>
            <person name="Kang L."/>
            <person name="Cui F."/>
        </authorList>
    </citation>
    <scope>NUCLEOTIDE SEQUENCE [LARGE SCALE GENOMIC DNA]</scope>
    <source>
        <strain evidence="5">Lst14</strain>
    </source>
</reference>
<keyword evidence="1" id="KW-0677">Repeat</keyword>
<proteinExistence type="inferred from homology"/>
<feature type="repeat" description="ANK" evidence="4">
    <location>
        <begin position="13"/>
        <end position="45"/>
    </location>
</feature>
<dbReference type="EMBL" id="QKKF02012262">
    <property type="protein sequence ID" value="RZF43710.1"/>
    <property type="molecule type" value="Genomic_DNA"/>
</dbReference>
<dbReference type="InterPro" id="IPR002110">
    <property type="entry name" value="Ankyrin_rpt"/>
</dbReference>
<dbReference type="Gene3D" id="1.25.40.20">
    <property type="entry name" value="Ankyrin repeat-containing domain"/>
    <property type="match status" value="2"/>
</dbReference>
<evidence type="ECO:0000313" key="6">
    <source>
        <dbReference type="Proteomes" id="UP000291343"/>
    </source>
</evidence>
<feature type="repeat" description="ANK" evidence="4">
    <location>
        <begin position="135"/>
        <end position="167"/>
    </location>
</feature>
<dbReference type="STRING" id="195883.A0A482XDU8"/>
<dbReference type="InterPro" id="IPR050889">
    <property type="entry name" value="Dendritic_Spine_Reg/Scaffold"/>
</dbReference>